<proteinExistence type="predicted"/>
<evidence type="ECO:0000313" key="2">
    <source>
        <dbReference type="WBParaSite" id="Minc3s02429g29990"/>
    </source>
</evidence>
<protein>
    <submittedName>
        <fullName evidence="2">Uncharacterized protein</fullName>
    </submittedName>
</protein>
<accession>A0A914MXQ2</accession>
<organism evidence="1 2">
    <name type="scientific">Meloidogyne incognita</name>
    <name type="common">Southern root-knot nematode worm</name>
    <name type="synonym">Oxyuris incognita</name>
    <dbReference type="NCBI Taxonomy" id="6306"/>
    <lineage>
        <taxon>Eukaryota</taxon>
        <taxon>Metazoa</taxon>
        <taxon>Ecdysozoa</taxon>
        <taxon>Nematoda</taxon>
        <taxon>Chromadorea</taxon>
        <taxon>Rhabditida</taxon>
        <taxon>Tylenchina</taxon>
        <taxon>Tylenchomorpha</taxon>
        <taxon>Tylenchoidea</taxon>
        <taxon>Meloidogynidae</taxon>
        <taxon>Meloidogyninae</taxon>
        <taxon>Meloidogyne</taxon>
        <taxon>Meloidogyne incognita group</taxon>
    </lineage>
</organism>
<evidence type="ECO:0000313" key="1">
    <source>
        <dbReference type="Proteomes" id="UP000887563"/>
    </source>
</evidence>
<sequence>MRTPKQLEEWSFSTINSDNIEDDSNKIGDETLVEEENFTEKSSNVLETFGSIEDGLSTKCSSCRLAKNIIEGLIQRMEKFELKLRNNDLSLENCGFKLKDARNTKNKY</sequence>
<dbReference type="AlphaFoldDB" id="A0A914MXQ2"/>
<keyword evidence="1" id="KW-1185">Reference proteome</keyword>
<dbReference type="WBParaSite" id="Minc3s02429g29990">
    <property type="protein sequence ID" value="Minc3s02429g29990"/>
    <property type="gene ID" value="Minc3s02429g29990"/>
</dbReference>
<name>A0A914MXQ2_MELIC</name>
<reference evidence="2" key="1">
    <citation type="submission" date="2022-11" db="UniProtKB">
        <authorList>
            <consortium name="WormBaseParasite"/>
        </authorList>
    </citation>
    <scope>IDENTIFICATION</scope>
</reference>
<dbReference type="Proteomes" id="UP000887563">
    <property type="component" value="Unplaced"/>
</dbReference>